<dbReference type="EMBL" id="JACHVC010000006">
    <property type="protein sequence ID" value="MBC2605106.1"/>
    <property type="molecule type" value="Genomic_DNA"/>
</dbReference>
<dbReference type="InterPro" id="IPR013149">
    <property type="entry name" value="ADH-like_C"/>
</dbReference>
<keyword evidence="3" id="KW-0560">Oxidoreductase</keyword>
<dbReference type="GO" id="GO:0016491">
    <property type="term" value="F:oxidoreductase activity"/>
    <property type="evidence" value="ECO:0007669"/>
    <property type="project" value="UniProtKB-KW"/>
</dbReference>
<protein>
    <submittedName>
        <fullName evidence="8">Zinc-binding dehydrogenase</fullName>
    </submittedName>
</protein>
<evidence type="ECO:0000256" key="1">
    <source>
        <dbReference type="ARBA" id="ARBA00022723"/>
    </source>
</evidence>
<proteinExistence type="inferred from homology"/>
<dbReference type="Proteomes" id="UP000526501">
    <property type="component" value="Unassembled WGS sequence"/>
</dbReference>
<feature type="domain" description="Alcohol dehydrogenase-like N-terminal" evidence="7">
    <location>
        <begin position="67"/>
        <end position="182"/>
    </location>
</feature>
<evidence type="ECO:0000313" key="9">
    <source>
        <dbReference type="Proteomes" id="UP000526501"/>
    </source>
</evidence>
<sequence length="411" mass="44567">MDASKIAEIVRETLRNQKLLEEESEAASSPSTSVSSPVSSGAKSGRAAVLVEPRRLEIREFPLRAIGPDEILVKVEACGVCGTDVHCYKSDPFGLAPNVLGHEGTGEVIEIGADVAMDSVGKPVKVGDKIVTSLLEVSPDCLIAKYNPAKSNLSDDLKVYGLLPDEPNNHFNGYFAEYLIIRPGSSFFVVNDMSVDLRCLIEPAAVVCHALERAKSCGGNRLNFRSRIVVQGCGPIGLLMIAVLRTHGVNNIIALDGNPNRLEMARSLGADETINYKEYAGVDEIAEKVKSLTKGLGAHWGFQVTGVPVAHANLYKMIRRGGGICEVGHFVDGGECAINPHRDICSKEITLVGSWVYNSFEYPNAYHFLQRAERIGLPVSSIITHKFPLDQIDEAFQVNLRQEGVKVVVEA</sequence>
<name>A0A7X1E7E0_9BACT</name>
<dbReference type="PANTHER" id="PTHR43401:SF2">
    <property type="entry name" value="L-THREONINE 3-DEHYDROGENASE"/>
    <property type="match status" value="1"/>
</dbReference>
<dbReference type="SUPFAM" id="SSF50129">
    <property type="entry name" value="GroES-like"/>
    <property type="match status" value="1"/>
</dbReference>
<dbReference type="SUPFAM" id="SSF51735">
    <property type="entry name" value="NAD(P)-binding Rossmann-fold domains"/>
    <property type="match status" value="1"/>
</dbReference>
<dbReference type="Gene3D" id="3.90.180.10">
    <property type="entry name" value="Medium-chain alcohol dehydrogenases, catalytic domain"/>
    <property type="match status" value="1"/>
</dbReference>
<dbReference type="Gene3D" id="3.40.50.720">
    <property type="entry name" value="NAD(P)-binding Rossmann-like Domain"/>
    <property type="match status" value="1"/>
</dbReference>
<dbReference type="InterPro" id="IPR050129">
    <property type="entry name" value="Zn_alcohol_dh"/>
</dbReference>
<dbReference type="PROSITE" id="PS00059">
    <property type="entry name" value="ADH_ZINC"/>
    <property type="match status" value="1"/>
</dbReference>
<evidence type="ECO:0000256" key="4">
    <source>
        <dbReference type="RuleBase" id="RU361277"/>
    </source>
</evidence>
<dbReference type="GO" id="GO:0008270">
    <property type="term" value="F:zinc ion binding"/>
    <property type="evidence" value="ECO:0007669"/>
    <property type="project" value="InterPro"/>
</dbReference>
<feature type="region of interest" description="Disordered" evidence="5">
    <location>
        <begin position="19"/>
        <end position="41"/>
    </location>
</feature>
<evidence type="ECO:0000259" key="7">
    <source>
        <dbReference type="Pfam" id="PF08240"/>
    </source>
</evidence>
<gene>
    <name evidence="8" type="ORF">H5P27_03530</name>
</gene>
<dbReference type="AlphaFoldDB" id="A0A7X1E7E0"/>
<evidence type="ECO:0000256" key="3">
    <source>
        <dbReference type="ARBA" id="ARBA00023002"/>
    </source>
</evidence>
<evidence type="ECO:0000256" key="5">
    <source>
        <dbReference type="SAM" id="MobiDB-lite"/>
    </source>
</evidence>
<dbReference type="InterPro" id="IPR036291">
    <property type="entry name" value="NAD(P)-bd_dom_sf"/>
</dbReference>
<feature type="domain" description="Alcohol dehydrogenase-like C-terminal" evidence="6">
    <location>
        <begin position="235"/>
        <end position="370"/>
    </location>
</feature>
<dbReference type="Pfam" id="PF08240">
    <property type="entry name" value="ADH_N"/>
    <property type="match status" value="1"/>
</dbReference>
<accession>A0A7X1E7E0</accession>
<dbReference type="InterPro" id="IPR002328">
    <property type="entry name" value="ADH_Zn_CS"/>
</dbReference>
<dbReference type="RefSeq" id="WP_185658999.1">
    <property type="nucleotide sequence ID" value="NZ_CAWPOO010000006.1"/>
</dbReference>
<comment type="similarity">
    <text evidence="4">Belongs to the zinc-containing alcohol dehydrogenase family.</text>
</comment>
<feature type="compositionally biased region" description="Low complexity" evidence="5">
    <location>
        <begin position="26"/>
        <end position="40"/>
    </location>
</feature>
<organism evidence="8 9">
    <name type="scientific">Pelagicoccus albus</name>
    <dbReference type="NCBI Taxonomy" id="415222"/>
    <lineage>
        <taxon>Bacteria</taxon>
        <taxon>Pseudomonadati</taxon>
        <taxon>Verrucomicrobiota</taxon>
        <taxon>Opitutia</taxon>
        <taxon>Puniceicoccales</taxon>
        <taxon>Pelagicoccaceae</taxon>
        <taxon>Pelagicoccus</taxon>
    </lineage>
</organism>
<comment type="cofactor">
    <cofactor evidence="4">
        <name>Zn(2+)</name>
        <dbReference type="ChEBI" id="CHEBI:29105"/>
    </cofactor>
</comment>
<dbReference type="InterPro" id="IPR011032">
    <property type="entry name" value="GroES-like_sf"/>
</dbReference>
<keyword evidence="1 4" id="KW-0479">Metal-binding</keyword>
<keyword evidence="2 4" id="KW-0862">Zinc</keyword>
<evidence type="ECO:0000259" key="6">
    <source>
        <dbReference type="Pfam" id="PF00107"/>
    </source>
</evidence>
<evidence type="ECO:0000256" key="2">
    <source>
        <dbReference type="ARBA" id="ARBA00022833"/>
    </source>
</evidence>
<dbReference type="PANTHER" id="PTHR43401">
    <property type="entry name" value="L-THREONINE 3-DEHYDROGENASE"/>
    <property type="match status" value="1"/>
</dbReference>
<keyword evidence="9" id="KW-1185">Reference proteome</keyword>
<evidence type="ECO:0000313" key="8">
    <source>
        <dbReference type="EMBL" id="MBC2605106.1"/>
    </source>
</evidence>
<dbReference type="Pfam" id="PF00107">
    <property type="entry name" value="ADH_zinc_N"/>
    <property type="match status" value="1"/>
</dbReference>
<comment type="caution">
    <text evidence="8">The sequence shown here is derived from an EMBL/GenBank/DDBJ whole genome shotgun (WGS) entry which is preliminary data.</text>
</comment>
<dbReference type="InterPro" id="IPR013154">
    <property type="entry name" value="ADH-like_N"/>
</dbReference>
<reference evidence="8 9" key="1">
    <citation type="submission" date="2020-07" db="EMBL/GenBank/DDBJ databases">
        <authorList>
            <person name="Feng X."/>
        </authorList>
    </citation>
    <scope>NUCLEOTIDE SEQUENCE [LARGE SCALE GENOMIC DNA]</scope>
    <source>
        <strain evidence="8 9">JCM23202</strain>
    </source>
</reference>